<evidence type="ECO:0000313" key="2">
    <source>
        <dbReference type="EMBL" id="KAK4641655.1"/>
    </source>
</evidence>
<keyword evidence="3" id="KW-1185">Reference proteome</keyword>
<feature type="compositionally biased region" description="Low complexity" evidence="1">
    <location>
        <begin position="38"/>
        <end position="56"/>
    </location>
</feature>
<evidence type="ECO:0000256" key="1">
    <source>
        <dbReference type="SAM" id="MobiDB-lite"/>
    </source>
</evidence>
<dbReference type="PANTHER" id="PTHR39697">
    <property type="entry name" value="RICIN B LECTIN DOMAIN-CONTAINING PROTEIN-RELATED"/>
    <property type="match status" value="1"/>
</dbReference>
<accession>A0ABR0FCG3</accession>
<reference evidence="2 3" key="1">
    <citation type="journal article" date="2023" name="bioRxiv">
        <title>High-quality genome assemblies of four members of thePodospora anserinaspecies complex.</title>
        <authorList>
            <person name="Ament-Velasquez S.L."/>
            <person name="Vogan A.A."/>
            <person name="Wallerman O."/>
            <person name="Hartmann F."/>
            <person name="Gautier V."/>
            <person name="Silar P."/>
            <person name="Giraud T."/>
            <person name="Johannesson H."/>
        </authorList>
    </citation>
    <scope>NUCLEOTIDE SEQUENCE [LARGE SCALE GENOMIC DNA]</scope>
    <source>
        <strain evidence="2 3">CBS 112042</strain>
    </source>
</reference>
<dbReference type="PANTHER" id="PTHR39697:SF2">
    <property type="entry name" value="CYANOVIRIN-N DOMAIN-CONTAINING PROTEIN"/>
    <property type="match status" value="1"/>
</dbReference>
<name>A0ABR0FCG3_9PEZI</name>
<feature type="region of interest" description="Disordered" evidence="1">
    <location>
        <begin position="1"/>
        <end position="56"/>
    </location>
</feature>
<sequence length="245" mass="27335">MSKQSTPTKTPKPPPSIISTQIGSDYDDLENDPPTPPSTSFSFASPSTSRAPSPQRQKMCIPLSLPYCKEGAIPTPGKTYIITALHLPSSPHPHCPTDDEDSSNQILRAMTLCGGQLKLQELRRMNVTTGCWFWECITKEGWLGFRNVASGTYLGQNGKLEVVATAQHCKAWEWFCVRRVPFVDRAGGKEKERDGYVLLIKHWDTLRWVDVSIVPDGTVNKERWYLAGTDRATVWGFVEVGEHDG</sequence>
<comment type="caution">
    <text evidence="2">The sequence shown here is derived from an EMBL/GenBank/DDBJ whole genome shotgun (WGS) entry which is preliminary data.</text>
</comment>
<proteinExistence type="predicted"/>
<dbReference type="GeneID" id="87899947"/>
<evidence type="ECO:0000313" key="3">
    <source>
        <dbReference type="Proteomes" id="UP001322138"/>
    </source>
</evidence>
<dbReference type="RefSeq" id="XP_062730631.1">
    <property type="nucleotide sequence ID" value="XM_062880465.1"/>
</dbReference>
<gene>
    <name evidence="2" type="ORF">QC761_513072</name>
</gene>
<organism evidence="2 3">
    <name type="scientific">Podospora bellae-mahoneyi</name>
    <dbReference type="NCBI Taxonomy" id="2093777"/>
    <lineage>
        <taxon>Eukaryota</taxon>
        <taxon>Fungi</taxon>
        <taxon>Dikarya</taxon>
        <taxon>Ascomycota</taxon>
        <taxon>Pezizomycotina</taxon>
        <taxon>Sordariomycetes</taxon>
        <taxon>Sordariomycetidae</taxon>
        <taxon>Sordariales</taxon>
        <taxon>Podosporaceae</taxon>
        <taxon>Podospora</taxon>
    </lineage>
</organism>
<protein>
    <submittedName>
        <fullName evidence="2">Uncharacterized protein</fullName>
    </submittedName>
</protein>
<dbReference type="Proteomes" id="UP001322138">
    <property type="component" value="Unassembled WGS sequence"/>
</dbReference>
<dbReference type="EMBL" id="JAFFGZ010000007">
    <property type="protein sequence ID" value="KAK4641655.1"/>
    <property type="molecule type" value="Genomic_DNA"/>
</dbReference>